<evidence type="ECO:0000256" key="7">
    <source>
        <dbReference type="ARBA" id="ARBA00023136"/>
    </source>
</evidence>
<dbReference type="Pfam" id="PF00593">
    <property type="entry name" value="TonB_dep_Rec_b-barrel"/>
    <property type="match status" value="1"/>
</dbReference>
<dbReference type="AlphaFoldDB" id="A0AAE3R057"/>
<comment type="subcellular location">
    <subcellularLocation>
        <location evidence="1 10">Cell outer membrane</location>
        <topology evidence="1 10">Multi-pass membrane protein</topology>
    </subcellularLocation>
</comment>
<evidence type="ECO:0000259" key="14">
    <source>
        <dbReference type="Pfam" id="PF07715"/>
    </source>
</evidence>
<dbReference type="Pfam" id="PF07715">
    <property type="entry name" value="Plug"/>
    <property type="match status" value="1"/>
</dbReference>
<evidence type="ECO:0000256" key="2">
    <source>
        <dbReference type="ARBA" id="ARBA00022448"/>
    </source>
</evidence>
<dbReference type="GO" id="GO:0009279">
    <property type="term" value="C:cell outer membrane"/>
    <property type="evidence" value="ECO:0007669"/>
    <property type="project" value="UniProtKB-SubCell"/>
</dbReference>
<evidence type="ECO:0000313" key="16">
    <source>
        <dbReference type="Proteomes" id="UP001232063"/>
    </source>
</evidence>
<organism evidence="15 16">
    <name type="scientific">Xanthocytophaga agilis</name>
    <dbReference type="NCBI Taxonomy" id="3048010"/>
    <lineage>
        <taxon>Bacteria</taxon>
        <taxon>Pseudomonadati</taxon>
        <taxon>Bacteroidota</taxon>
        <taxon>Cytophagia</taxon>
        <taxon>Cytophagales</taxon>
        <taxon>Rhodocytophagaceae</taxon>
        <taxon>Xanthocytophaga</taxon>
    </lineage>
</organism>
<comment type="similarity">
    <text evidence="10 11">Belongs to the TonB-dependent receptor family.</text>
</comment>
<dbReference type="Pfam" id="PF13715">
    <property type="entry name" value="CarbopepD_reg_2"/>
    <property type="match status" value="1"/>
</dbReference>
<keyword evidence="5 12" id="KW-0732">Signal</keyword>
<dbReference type="InterPro" id="IPR008969">
    <property type="entry name" value="CarboxyPept-like_regulatory"/>
</dbReference>
<keyword evidence="2 10" id="KW-0813">Transport</keyword>
<keyword evidence="16" id="KW-1185">Reference proteome</keyword>
<feature type="chain" id="PRO_5041979529" evidence="12">
    <location>
        <begin position="23"/>
        <end position="940"/>
    </location>
</feature>
<dbReference type="Gene3D" id="2.60.40.1120">
    <property type="entry name" value="Carboxypeptidase-like, regulatory domain"/>
    <property type="match status" value="1"/>
</dbReference>
<dbReference type="Gene3D" id="2.170.130.10">
    <property type="entry name" value="TonB-dependent receptor, plug domain"/>
    <property type="match status" value="1"/>
</dbReference>
<accession>A0AAE3R057</accession>
<dbReference type="PANTHER" id="PTHR30069:SF29">
    <property type="entry name" value="HEMOGLOBIN AND HEMOGLOBIN-HAPTOGLOBIN-BINDING PROTEIN 1-RELATED"/>
    <property type="match status" value="1"/>
</dbReference>
<keyword evidence="7 10" id="KW-0472">Membrane</keyword>
<evidence type="ECO:0000256" key="1">
    <source>
        <dbReference type="ARBA" id="ARBA00004571"/>
    </source>
</evidence>
<dbReference type="EMBL" id="JASJOU010000002">
    <property type="protein sequence ID" value="MDJ1500705.1"/>
    <property type="molecule type" value="Genomic_DNA"/>
</dbReference>
<dbReference type="InterPro" id="IPR000531">
    <property type="entry name" value="Beta-barrel_TonB"/>
</dbReference>
<dbReference type="InterPro" id="IPR037066">
    <property type="entry name" value="Plug_dom_sf"/>
</dbReference>
<dbReference type="InterPro" id="IPR036942">
    <property type="entry name" value="Beta-barrel_TonB_sf"/>
</dbReference>
<evidence type="ECO:0000256" key="12">
    <source>
        <dbReference type="SAM" id="SignalP"/>
    </source>
</evidence>
<evidence type="ECO:0000256" key="6">
    <source>
        <dbReference type="ARBA" id="ARBA00023077"/>
    </source>
</evidence>
<keyword evidence="4 10" id="KW-0812">Transmembrane</keyword>
<evidence type="ECO:0000256" key="9">
    <source>
        <dbReference type="ARBA" id="ARBA00023237"/>
    </source>
</evidence>
<dbReference type="InterPro" id="IPR039426">
    <property type="entry name" value="TonB-dep_rcpt-like"/>
</dbReference>
<dbReference type="GO" id="GO:0044718">
    <property type="term" value="P:siderophore transmembrane transport"/>
    <property type="evidence" value="ECO:0007669"/>
    <property type="project" value="TreeGrafter"/>
</dbReference>
<evidence type="ECO:0000256" key="8">
    <source>
        <dbReference type="ARBA" id="ARBA00023170"/>
    </source>
</evidence>
<keyword evidence="9 10" id="KW-0998">Cell outer membrane</keyword>
<evidence type="ECO:0000256" key="3">
    <source>
        <dbReference type="ARBA" id="ARBA00022452"/>
    </source>
</evidence>
<evidence type="ECO:0000259" key="13">
    <source>
        <dbReference type="Pfam" id="PF00593"/>
    </source>
</evidence>
<dbReference type="SUPFAM" id="SSF56935">
    <property type="entry name" value="Porins"/>
    <property type="match status" value="1"/>
</dbReference>
<evidence type="ECO:0000256" key="11">
    <source>
        <dbReference type="RuleBase" id="RU003357"/>
    </source>
</evidence>
<dbReference type="GO" id="GO:0015344">
    <property type="term" value="F:siderophore uptake transmembrane transporter activity"/>
    <property type="evidence" value="ECO:0007669"/>
    <property type="project" value="TreeGrafter"/>
</dbReference>
<dbReference type="InterPro" id="IPR012910">
    <property type="entry name" value="Plug_dom"/>
</dbReference>
<comment type="caution">
    <text evidence="15">The sequence shown here is derived from an EMBL/GenBank/DDBJ whole genome shotgun (WGS) entry which is preliminary data.</text>
</comment>
<sequence>MKKSLHLLFFLLCTVCIHTVYGQNEITVSGRVTSVEDGSPLPGVSITVKGTTKGATSDAAGNYQIKAAPDATLVFSFIGMLPQEVSIGNRQTINVGLANDQKQLDEIVITGQGVGIEKKRLSTTVDVITSEQLKNTPAVRLDQLIQSKLPNAQIQLTSGQPGTASIMRSRGVASAFNSTTPVIYIDGVRVDNLNTQAALSLATGGAQSSSLADIPMENIERIEFVRGGAATTLYGADAANGVLQIFTKKGTAGQSRINFETQLGAQVGTKDFLKYKRTADVLFKPGFMQSYRLGFDGGNDKVTYSFSGNLYDDNSFRLGLKQTRYSLRTSLSAKVNKMVTYTGSLSYTGTKFTRDYNANTSFSTFSNLENGSYGDLNLYTPSEVDSLKSAVKNIENLVDVTENVNRFQTSHSVEIKPIDKITINATIGMDSRFSKQKDITTNMLLVALGAYPEGTNDQGTIDVYDRNFFTATGSLNAQYRENAGEFSFITTLGAQYFRNRDLQVHYSATNVTEGSKSINLAGDRSAEDYIATLTSYGFFGQENIGFKNKYFLEFGLRADGNSAFGEDIGLQYFPKVGVAYDLTSEEFMTSLSFISNLKLRGSFGIAGNFPPAFSRDRLVNVNSYLSTPTFTFGQPGDLNLKPEKTSTFEVGGDLGFFDNRLTVGLTYFSAITRDALFNAPFSPSTGQDRQLRNLGEIENKGFEVNASVGIVKNDNLDLTFTVSANTIKNKVLSSGGAPEFSIGGFTILGAFVKEGLPVGYFRGNKATFNETGQVSNIEPNANIGSPIPDLYGNSSITAVFKKRLTLNIAAAYQVGAEGVNLDEVLRFNNGVDQGKVPEASSNVSFANMTNMFVEKNDFLKVRNIALAYRLPERFYKGVFKTAEIGFNITNPLNFVSSKFDPEITGSGAPGQGNAQVTVGGFGYGTESAPRTYLGTIRVSF</sequence>
<name>A0AAE3R057_9BACT</name>
<feature type="domain" description="TonB-dependent receptor plug" evidence="14">
    <location>
        <begin position="118"/>
        <end position="242"/>
    </location>
</feature>
<dbReference type="Gene3D" id="2.40.170.20">
    <property type="entry name" value="TonB-dependent receptor, beta-barrel domain"/>
    <property type="match status" value="1"/>
</dbReference>
<keyword evidence="6 11" id="KW-0798">TonB box</keyword>
<evidence type="ECO:0000256" key="10">
    <source>
        <dbReference type="PROSITE-ProRule" id="PRU01360"/>
    </source>
</evidence>
<dbReference type="Proteomes" id="UP001232063">
    <property type="component" value="Unassembled WGS sequence"/>
</dbReference>
<keyword evidence="3 10" id="KW-1134">Transmembrane beta strand</keyword>
<proteinExistence type="inferred from homology"/>
<gene>
    <name evidence="15" type="ORF">QNI22_08610</name>
</gene>
<feature type="signal peptide" evidence="12">
    <location>
        <begin position="1"/>
        <end position="22"/>
    </location>
</feature>
<dbReference type="PROSITE" id="PS52016">
    <property type="entry name" value="TONB_DEPENDENT_REC_3"/>
    <property type="match status" value="1"/>
</dbReference>
<evidence type="ECO:0000256" key="4">
    <source>
        <dbReference type="ARBA" id="ARBA00022692"/>
    </source>
</evidence>
<evidence type="ECO:0000256" key="5">
    <source>
        <dbReference type="ARBA" id="ARBA00022729"/>
    </source>
</evidence>
<dbReference type="SUPFAM" id="SSF49464">
    <property type="entry name" value="Carboxypeptidase regulatory domain-like"/>
    <property type="match status" value="1"/>
</dbReference>
<feature type="domain" description="TonB-dependent receptor-like beta-barrel" evidence="13">
    <location>
        <begin position="342"/>
        <end position="871"/>
    </location>
</feature>
<keyword evidence="8 15" id="KW-0675">Receptor</keyword>
<protein>
    <submittedName>
        <fullName evidence="15">TonB-dependent receptor</fullName>
    </submittedName>
</protein>
<reference evidence="15" key="1">
    <citation type="submission" date="2023-05" db="EMBL/GenBank/DDBJ databases">
        <authorList>
            <person name="Zhang X."/>
        </authorList>
    </citation>
    <scope>NUCLEOTIDE SEQUENCE</scope>
    <source>
        <strain evidence="15">BD1B2-1</strain>
    </source>
</reference>
<evidence type="ECO:0000313" key="15">
    <source>
        <dbReference type="EMBL" id="MDJ1500705.1"/>
    </source>
</evidence>
<dbReference type="PANTHER" id="PTHR30069">
    <property type="entry name" value="TONB-DEPENDENT OUTER MEMBRANE RECEPTOR"/>
    <property type="match status" value="1"/>
</dbReference>